<proteinExistence type="predicted"/>
<name>A0ABQ2KIW5_9MICO</name>
<dbReference type="InterPro" id="IPR036661">
    <property type="entry name" value="Luciferase-like_sf"/>
</dbReference>
<organism evidence="4 5">
    <name type="scientific">Agrococcus terreus</name>
    <dbReference type="NCBI Taxonomy" id="574649"/>
    <lineage>
        <taxon>Bacteria</taxon>
        <taxon>Bacillati</taxon>
        <taxon>Actinomycetota</taxon>
        <taxon>Actinomycetes</taxon>
        <taxon>Micrococcales</taxon>
        <taxon>Microbacteriaceae</taxon>
        <taxon>Agrococcus</taxon>
    </lineage>
</organism>
<feature type="domain" description="Luciferase-like" evidence="3">
    <location>
        <begin position="22"/>
        <end position="310"/>
    </location>
</feature>
<dbReference type="InterPro" id="IPR050766">
    <property type="entry name" value="Bact_Lucif_Oxidored"/>
</dbReference>
<dbReference type="InterPro" id="IPR011251">
    <property type="entry name" value="Luciferase-like_dom"/>
</dbReference>
<dbReference type="PANTHER" id="PTHR30137">
    <property type="entry name" value="LUCIFERASE-LIKE MONOOXYGENASE"/>
    <property type="match status" value="1"/>
</dbReference>
<dbReference type="RefSeq" id="WP_188717680.1">
    <property type="nucleotide sequence ID" value="NZ_BAABBD010000002.1"/>
</dbReference>
<reference evidence="5" key="1">
    <citation type="journal article" date="2019" name="Int. J. Syst. Evol. Microbiol.">
        <title>The Global Catalogue of Microorganisms (GCM) 10K type strain sequencing project: providing services to taxonomists for standard genome sequencing and annotation.</title>
        <authorList>
            <consortium name="The Broad Institute Genomics Platform"/>
            <consortium name="The Broad Institute Genome Sequencing Center for Infectious Disease"/>
            <person name="Wu L."/>
            <person name="Ma J."/>
        </authorList>
    </citation>
    <scope>NUCLEOTIDE SEQUENCE [LARGE SCALE GENOMIC DNA]</scope>
    <source>
        <strain evidence="5">CGMCC 1.6960</strain>
    </source>
</reference>
<dbReference type="EMBL" id="BMLM01000001">
    <property type="protein sequence ID" value="GGN84528.1"/>
    <property type="molecule type" value="Genomic_DNA"/>
</dbReference>
<dbReference type="PANTHER" id="PTHR30137:SF8">
    <property type="entry name" value="BLR5498 PROTEIN"/>
    <property type="match status" value="1"/>
</dbReference>
<comment type="caution">
    <text evidence="4">The sequence shown here is derived from an EMBL/GenBank/DDBJ whole genome shotgun (WGS) entry which is preliminary data.</text>
</comment>
<dbReference type="Proteomes" id="UP000626982">
    <property type="component" value="Unassembled WGS sequence"/>
</dbReference>
<gene>
    <name evidence="4" type="ORF">GCM10010968_16390</name>
</gene>
<dbReference type="Pfam" id="PF00296">
    <property type="entry name" value="Bac_luciferase"/>
    <property type="match status" value="1"/>
</dbReference>
<evidence type="ECO:0000256" key="1">
    <source>
        <dbReference type="ARBA" id="ARBA00023002"/>
    </source>
</evidence>
<keyword evidence="5" id="KW-1185">Reference proteome</keyword>
<evidence type="ECO:0000259" key="3">
    <source>
        <dbReference type="Pfam" id="PF00296"/>
    </source>
</evidence>
<evidence type="ECO:0000313" key="4">
    <source>
        <dbReference type="EMBL" id="GGN84528.1"/>
    </source>
</evidence>
<dbReference type="SUPFAM" id="SSF51679">
    <property type="entry name" value="Bacterial luciferase-like"/>
    <property type="match status" value="1"/>
</dbReference>
<keyword evidence="2" id="KW-0503">Monooxygenase</keyword>
<protein>
    <submittedName>
        <fullName evidence="4">Oxidoreductase</fullName>
    </submittedName>
</protein>
<evidence type="ECO:0000256" key="2">
    <source>
        <dbReference type="ARBA" id="ARBA00023033"/>
    </source>
</evidence>
<evidence type="ECO:0000313" key="5">
    <source>
        <dbReference type="Proteomes" id="UP000626982"/>
    </source>
</evidence>
<accession>A0ABQ2KIW5</accession>
<keyword evidence="1" id="KW-0560">Oxidoreductase</keyword>
<dbReference type="Gene3D" id="3.20.20.30">
    <property type="entry name" value="Luciferase-like domain"/>
    <property type="match status" value="1"/>
</dbReference>
<sequence>MTTQLEVGVHTFASIPVVDGRPVPHAQVLRDVVAEGVASDRAGLAFFGVGEHHREDFAASAPEIVLGGLATATERIRLGTAVTVLSSNDPVRVFEQFSTLDGISSGRAEMIVGRGSFVESFPLFGYRLEDYQALFDERLELLAALVREEPVTWQGRLRTPLQDQAVHPRSHAAEQGGRMPVWVGVGGTPESVIRTARHGFDLMLAIIGGSPAQFAPFSGLYRQAMQELGHGTGRIGMHAPGLIAETDEEARRLLQPQWMRYRNRIGRERGWGDATPREFEAAAAEHGALFVGSPETVAQKMAWAVETLGVERFDLKYDSGTTHEDNLRTIELLGSEVVPRVRQLLGQPAAAVAPTIGA</sequence>